<feature type="domain" description="DC1" evidence="5">
    <location>
        <begin position="6"/>
        <end position="52"/>
    </location>
</feature>
<evidence type="ECO:0000256" key="4">
    <source>
        <dbReference type="ARBA" id="ARBA00022833"/>
    </source>
</evidence>
<sequence length="233" mass="25791">MQFQHPSHPHPLRITTGFDAEADVLCAACEAPISGIAFNCANCNNFSLHRTCGLLPHVIHHSSHPAHPLRLLHKPAYDDGQYACSACGGLGSAFCLHCSECEFDLHIQCAWLPLDTTIQTHEHELKLEFECPAPPENYILCDECEGEMDHGLWAYWCGENCDFGAHVGCVAEEGPPAVKHDGDHGSNDNDETVDYCSVNSLAHRLQLLEVQRKMVYEQARMMVDASNAIKNLI</sequence>
<keyword evidence="4" id="KW-0862">Zinc</keyword>
<gene>
    <name evidence="6" type="ORF">QJS04_geneDACA009828</name>
</gene>
<evidence type="ECO:0000259" key="5">
    <source>
        <dbReference type="Pfam" id="PF03107"/>
    </source>
</evidence>
<dbReference type="EMBL" id="JAUJYN010000004">
    <property type="protein sequence ID" value="KAK1274484.1"/>
    <property type="molecule type" value="Genomic_DNA"/>
</dbReference>
<protein>
    <recommendedName>
        <fullName evidence="5">DC1 domain-containing protein</fullName>
    </recommendedName>
</protein>
<evidence type="ECO:0000313" key="7">
    <source>
        <dbReference type="Proteomes" id="UP001179952"/>
    </source>
</evidence>
<evidence type="ECO:0000256" key="3">
    <source>
        <dbReference type="ARBA" id="ARBA00022771"/>
    </source>
</evidence>
<accession>A0AAV9BCJ6</accession>
<evidence type="ECO:0000256" key="1">
    <source>
        <dbReference type="ARBA" id="ARBA00022723"/>
    </source>
</evidence>
<reference evidence="6" key="2">
    <citation type="submission" date="2023-06" db="EMBL/GenBank/DDBJ databases">
        <authorList>
            <person name="Ma L."/>
            <person name="Liu K.-W."/>
            <person name="Li Z."/>
            <person name="Hsiao Y.-Y."/>
            <person name="Qi Y."/>
            <person name="Fu T."/>
            <person name="Tang G."/>
            <person name="Zhang D."/>
            <person name="Sun W.-H."/>
            <person name="Liu D.-K."/>
            <person name="Li Y."/>
            <person name="Chen G.-Z."/>
            <person name="Liu X.-D."/>
            <person name="Liao X.-Y."/>
            <person name="Jiang Y.-T."/>
            <person name="Yu X."/>
            <person name="Hao Y."/>
            <person name="Huang J."/>
            <person name="Zhao X.-W."/>
            <person name="Ke S."/>
            <person name="Chen Y.-Y."/>
            <person name="Wu W.-L."/>
            <person name="Hsu J.-L."/>
            <person name="Lin Y.-F."/>
            <person name="Huang M.-D."/>
            <person name="Li C.-Y."/>
            <person name="Huang L."/>
            <person name="Wang Z.-W."/>
            <person name="Zhao X."/>
            <person name="Zhong W.-Y."/>
            <person name="Peng D.-H."/>
            <person name="Ahmad S."/>
            <person name="Lan S."/>
            <person name="Zhang J.-S."/>
            <person name="Tsai W.-C."/>
            <person name="Van De Peer Y."/>
            <person name="Liu Z.-J."/>
        </authorList>
    </citation>
    <scope>NUCLEOTIDE SEQUENCE</scope>
    <source>
        <strain evidence="6">SCP</strain>
        <tissue evidence="6">Leaves</tissue>
    </source>
</reference>
<dbReference type="InterPro" id="IPR043145">
    <property type="entry name" value="Znf_ZZ_sf"/>
</dbReference>
<proteinExistence type="predicted"/>
<dbReference type="Pfam" id="PF03107">
    <property type="entry name" value="C1_2"/>
    <property type="match status" value="3"/>
</dbReference>
<dbReference type="PANTHER" id="PTHR46288:SF27">
    <property type="entry name" value="CYSTEINE_HISTIDINE-RICH C1 DOMAIN FAMILY PROTEIN"/>
    <property type="match status" value="1"/>
</dbReference>
<evidence type="ECO:0000256" key="2">
    <source>
        <dbReference type="ARBA" id="ARBA00022737"/>
    </source>
</evidence>
<name>A0AAV9BCJ6_ACOGR</name>
<dbReference type="GO" id="GO:0008270">
    <property type="term" value="F:zinc ion binding"/>
    <property type="evidence" value="ECO:0007669"/>
    <property type="project" value="UniProtKB-KW"/>
</dbReference>
<dbReference type="SUPFAM" id="SSF57889">
    <property type="entry name" value="Cysteine-rich domain"/>
    <property type="match status" value="1"/>
</dbReference>
<dbReference type="InterPro" id="IPR046349">
    <property type="entry name" value="C1-like_sf"/>
</dbReference>
<dbReference type="Gene3D" id="3.30.60.90">
    <property type="match status" value="1"/>
</dbReference>
<feature type="domain" description="DC1" evidence="5">
    <location>
        <begin position="120"/>
        <end position="170"/>
    </location>
</feature>
<reference evidence="6" key="1">
    <citation type="journal article" date="2023" name="Nat. Commun.">
        <title>Diploid and tetraploid genomes of Acorus and the evolution of monocots.</title>
        <authorList>
            <person name="Ma L."/>
            <person name="Liu K.W."/>
            <person name="Li Z."/>
            <person name="Hsiao Y.Y."/>
            <person name="Qi Y."/>
            <person name="Fu T."/>
            <person name="Tang G.D."/>
            <person name="Zhang D."/>
            <person name="Sun W.H."/>
            <person name="Liu D.K."/>
            <person name="Li Y."/>
            <person name="Chen G.Z."/>
            <person name="Liu X.D."/>
            <person name="Liao X.Y."/>
            <person name="Jiang Y.T."/>
            <person name="Yu X."/>
            <person name="Hao Y."/>
            <person name="Huang J."/>
            <person name="Zhao X.W."/>
            <person name="Ke S."/>
            <person name="Chen Y.Y."/>
            <person name="Wu W.L."/>
            <person name="Hsu J.L."/>
            <person name="Lin Y.F."/>
            <person name="Huang M.D."/>
            <person name="Li C.Y."/>
            <person name="Huang L."/>
            <person name="Wang Z.W."/>
            <person name="Zhao X."/>
            <person name="Zhong W.Y."/>
            <person name="Peng D.H."/>
            <person name="Ahmad S."/>
            <person name="Lan S."/>
            <person name="Zhang J.S."/>
            <person name="Tsai W.C."/>
            <person name="Van de Peer Y."/>
            <person name="Liu Z.J."/>
        </authorList>
    </citation>
    <scope>NUCLEOTIDE SEQUENCE</scope>
    <source>
        <strain evidence="6">SCP</strain>
    </source>
</reference>
<keyword evidence="1" id="KW-0479">Metal-binding</keyword>
<comment type="caution">
    <text evidence="6">The sequence shown here is derived from an EMBL/GenBank/DDBJ whole genome shotgun (WGS) entry which is preliminary data.</text>
</comment>
<keyword evidence="2" id="KW-0677">Repeat</keyword>
<feature type="domain" description="DC1" evidence="5">
    <location>
        <begin position="63"/>
        <end position="110"/>
    </location>
</feature>
<keyword evidence="7" id="KW-1185">Reference proteome</keyword>
<dbReference type="PANTHER" id="PTHR46288">
    <property type="entry name" value="PHORBOL-ESTER/DAG-TYPE DOMAIN-CONTAINING PROTEIN"/>
    <property type="match status" value="1"/>
</dbReference>
<organism evidence="6 7">
    <name type="scientific">Acorus gramineus</name>
    <name type="common">Dwarf sweet flag</name>
    <dbReference type="NCBI Taxonomy" id="55184"/>
    <lineage>
        <taxon>Eukaryota</taxon>
        <taxon>Viridiplantae</taxon>
        <taxon>Streptophyta</taxon>
        <taxon>Embryophyta</taxon>
        <taxon>Tracheophyta</taxon>
        <taxon>Spermatophyta</taxon>
        <taxon>Magnoliopsida</taxon>
        <taxon>Liliopsida</taxon>
        <taxon>Acoraceae</taxon>
        <taxon>Acorus</taxon>
    </lineage>
</organism>
<keyword evidence="3" id="KW-0863">Zinc-finger</keyword>
<dbReference type="Proteomes" id="UP001179952">
    <property type="component" value="Unassembled WGS sequence"/>
</dbReference>
<dbReference type="AlphaFoldDB" id="A0AAV9BCJ6"/>
<evidence type="ECO:0000313" key="6">
    <source>
        <dbReference type="EMBL" id="KAK1274484.1"/>
    </source>
</evidence>
<dbReference type="InterPro" id="IPR004146">
    <property type="entry name" value="DC1"/>
</dbReference>